<evidence type="ECO:0000313" key="1">
    <source>
        <dbReference type="EMBL" id="KAL0936226.1"/>
    </source>
</evidence>
<sequence length="581" mass="63865">MSDTVYKQRIRAALAEKTWFGFDLDDTLHEFRRASSAATTKTLEAVSQRHGTHVAALKEEYSSILRDKTANAFSDGKTSFEYRSDRFVSLLERFSLSYTPEFINHLLDIYENTLTESLQLKNGAMELLLQLKTMGKKVAVITEGPQDAQERTVKQLGIAEHIDVLATTNFFGVSKTEGLFAEVLKHAQIPESEMVYVGDSVYPVMAPIRVGLIGLSSSAATAWAANSHLKYLLSPRGSSKYQITALCNSSVDAAQRAIKDHNLPAETKAYGDPADLAVDPDVDLVVVSVRVDLHHKTALPSVEAGKHVYVEWPLAQDVQHASELTAAAQKAGGKTLVGIQGRTVPVFLKIRDLLREGRVGKVLSSEVKAAGGLVDREVIPTQLKYFTDKAIGGNIVTIGFGHLFDQIQYILGDVSNLKSHTQIQRPNVKIRDPQTKEITETVKSNVPDLVITTGTLPASDITAENATLLVRFRKGQPFKGEAPLVWTINGEKGEIRLTSDVSTSLQASAQVQDIRIEVHDFESDEVETVEWGWEDWEAELPPLARSIGAAYEAFAEGKEVPTFEDALKRHEQIESILSSSA</sequence>
<comment type="caution">
    <text evidence="1">The sequence shown here is derived from an EMBL/GenBank/DDBJ whole genome shotgun (WGS) entry which is preliminary data.</text>
</comment>
<name>A0ACC3YWA8_COLTU</name>
<reference evidence="1 2" key="1">
    <citation type="journal article" date="2020" name="Phytopathology">
        <title>Genome Sequence Resources of Colletotrichum truncatum, C. plurivorum, C. musicola, and C. sojae: Four Species Pathogenic to Soybean (Glycine max).</title>
        <authorList>
            <person name="Rogerio F."/>
            <person name="Boufleur T.R."/>
            <person name="Ciampi-Guillardi M."/>
            <person name="Sukno S.A."/>
            <person name="Thon M.R."/>
            <person name="Massola Junior N.S."/>
            <person name="Baroncelli R."/>
        </authorList>
    </citation>
    <scope>NUCLEOTIDE SEQUENCE [LARGE SCALE GENOMIC DNA]</scope>
    <source>
        <strain evidence="1 2">CMES1059</strain>
    </source>
</reference>
<proteinExistence type="predicted"/>
<organism evidence="1 2">
    <name type="scientific">Colletotrichum truncatum</name>
    <name type="common">Anthracnose fungus</name>
    <name type="synonym">Colletotrichum capsici</name>
    <dbReference type="NCBI Taxonomy" id="5467"/>
    <lineage>
        <taxon>Eukaryota</taxon>
        <taxon>Fungi</taxon>
        <taxon>Dikarya</taxon>
        <taxon>Ascomycota</taxon>
        <taxon>Pezizomycotina</taxon>
        <taxon>Sordariomycetes</taxon>
        <taxon>Hypocreomycetidae</taxon>
        <taxon>Glomerellales</taxon>
        <taxon>Glomerellaceae</taxon>
        <taxon>Colletotrichum</taxon>
        <taxon>Colletotrichum truncatum species complex</taxon>
    </lineage>
</organism>
<dbReference type="Proteomes" id="UP000805649">
    <property type="component" value="Unassembled WGS sequence"/>
</dbReference>
<keyword evidence="2" id="KW-1185">Reference proteome</keyword>
<gene>
    <name evidence="1" type="ORF">CTRU02_208441</name>
</gene>
<evidence type="ECO:0000313" key="2">
    <source>
        <dbReference type="Proteomes" id="UP000805649"/>
    </source>
</evidence>
<dbReference type="EMBL" id="VUJX02000005">
    <property type="protein sequence ID" value="KAL0936226.1"/>
    <property type="molecule type" value="Genomic_DNA"/>
</dbReference>
<accession>A0ACC3YWA8</accession>
<protein>
    <submittedName>
        <fullName evidence="1">Oxidoreductase family protein</fullName>
    </submittedName>
</protein>